<dbReference type="Gene3D" id="3.40.50.300">
    <property type="entry name" value="P-loop containing nucleotide triphosphate hydrolases"/>
    <property type="match status" value="1"/>
</dbReference>
<dbReference type="SUPFAM" id="SSF52540">
    <property type="entry name" value="P-loop containing nucleoside triphosphate hydrolases"/>
    <property type="match status" value="1"/>
</dbReference>
<protein>
    <recommendedName>
        <fullName evidence="4">AAA+ ATPase domain-containing protein</fullName>
    </recommendedName>
</protein>
<evidence type="ECO:0000259" key="4">
    <source>
        <dbReference type="SMART" id="SM00382"/>
    </source>
</evidence>
<evidence type="ECO:0000313" key="5">
    <source>
        <dbReference type="EMBL" id="QHU09603.1"/>
    </source>
</evidence>
<dbReference type="GO" id="GO:0006281">
    <property type="term" value="P:DNA repair"/>
    <property type="evidence" value="ECO:0007669"/>
    <property type="project" value="TreeGrafter"/>
</dbReference>
<dbReference type="CDD" id="cd00009">
    <property type="entry name" value="AAA"/>
    <property type="match status" value="1"/>
</dbReference>
<organism evidence="5">
    <name type="scientific">viral metagenome</name>
    <dbReference type="NCBI Taxonomy" id="1070528"/>
    <lineage>
        <taxon>unclassified sequences</taxon>
        <taxon>metagenomes</taxon>
        <taxon>organismal metagenomes</taxon>
    </lineage>
</organism>
<reference evidence="5" key="1">
    <citation type="journal article" date="2020" name="Nature">
        <title>Giant virus diversity and host interactions through global metagenomics.</title>
        <authorList>
            <person name="Schulz F."/>
            <person name="Roux S."/>
            <person name="Paez-Espino D."/>
            <person name="Jungbluth S."/>
            <person name="Walsh D.A."/>
            <person name="Denef V.J."/>
            <person name="McMahon K.D."/>
            <person name="Konstantinidis K.T."/>
            <person name="Eloe-Fadrosh E.A."/>
            <person name="Kyrpides N.C."/>
            <person name="Woyke T."/>
        </authorList>
    </citation>
    <scope>NUCLEOTIDE SEQUENCE</scope>
    <source>
        <strain evidence="5">GVMAG-S-1101164-105</strain>
    </source>
</reference>
<dbReference type="GO" id="GO:0006261">
    <property type="term" value="P:DNA-templated DNA replication"/>
    <property type="evidence" value="ECO:0007669"/>
    <property type="project" value="TreeGrafter"/>
</dbReference>
<keyword evidence="2" id="KW-0547">Nucleotide-binding</keyword>
<dbReference type="Pfam" id="PF00004">
    <property type="entry name" value="AAA"/>
    <property type="match status" value="1"/>
</dbReference>
<sequence>MEHLGLPKRIQVLLDTMLECPKARSHLLLIGPPGSGKTTSAKFFVEALHGKGASSTFFGRALFLNSSDERGLDAVRSRVYPFIRSSFSALFPDNSAPKIIVFDEAETLTDQAQIALRPLLDEPTSKVIIIFLCNSISRIHSSIVHKFLVIPFEAPKPEDFNHRMSLILKSPKTSLKITGLDVEFRRGDIRFFILNPGRYQDCAKLWTQLFTANNSQLHGIFESVLQKWTYPDLSMFCLFCANSTGSLTNEGLVEMLQNSDTDFIKMISFKQRSAILSNWFIKFVKQKLETWPPLPPT</sequence>
<dbReference type="GO" id="GO:0005663">
    <property type="term" value="C:DNA replication factor C complex"/>
    <property type="evidence" value="ECO:0007669"/>
    <property type="project" value="TreeGrafter"/>
</dbReference>
<dbReference type="InterPro" id="IPR003593">
    <property type="entry name" value="AAA+_ATPase"/>
</dbReference>
<dbReference type="PANTHER" id="PTHR11669:SF20">
    <property type="entry name" value="REPLICATION FACTOR C SUBUNIT 4"/>
    <property type="match status" value="1"/>
</dbReference>
<keyword evidence="1" id="KW-0235">DNA replication</keyword>
<name>A0A6C0JW32_9ZZZZ</name>
<dbReference type="InterPro" id="IPR027417">
    <property type="entry name" value="P-loop_NTPase"/>
</dbReference>
<evidence type="ECO:0000256" key="2">
    <source>
        <dbReference type="ARBA" id="ARBA00022741"/>
    </source>
</evidence>
<dbReference type="InterPro" id="IPR003959">
    <property type="entry name" value="ATPase_AAA_core"/>
</dbReference>
<feature type="domain" description="AAA+ ATPase" evidence="4">
    <location>
        <begin position="23"/>
        <end position="197"/>
    </location>
</feature>
<dbReference type="PANTHER" id="PTHR11669">
    <property type="entry name" value="REPLICATION FACTOR C / DNA POLYMERASE III GAMMA-TAU SUBUNIT"/>
    <property type="match status" value="1"/>
</dbReference>
<evidence type="ECO:0000256" key="3">
    <source>
        <dbReference type="ARBA" id="ARBA00022840"/>
    </source>
</evidence>
<dbReference type="EMBL" id="MN740739">
    <property type="protein sequence ID" value="QHU09603.1"/>
    <property type="molecule type" value="Genomic_DNA"/>
</dbReference>
<accession>A0A6C0JW32</accession>
<proteinExistence type="predicted"/>
<evidence type="ECO:0000256" key="1">
    <source>
        <dbReference type="ARBA" id="ARBA00022705"/>
    </source>
</evidence>
<dbReference type="SMART" id="SM00382">
    <property type="entry name" value="AAA"/>
    <property type="match status" value="1"/>
</dbReference>
<dbReference type="InterPro" id="IPR050238">
    <property type="entry name" value="DNA_Rep/Repair_Clamp_Loader"/>
</dbReference>
<dbReference type="GO" id="GO:0005524">
    <property type="term" value="F:ATP binding"/>
    <property type="evidence" value="ECO:0007669"/>
    <property type="project" value="UniProtKB-KW"/>
</dbReference>
<keyword evidence="3" id="KW-0067">ATP-binding</keyword>
<dbReference type="AlphaFoldDB" id="A0A6C0JW32"/>
<dbReference type="GO" id="GO:0016887">
    <property type="term" value="F:ATP hydrolysis activity"/>
    <property type="evidence" value="ECO:0007669"/>
    <property type="project" value="InterPro"/>
</dbReference>
<dbReference type="GO" id="GO:0003689">
    <property type="term" value="F:DNA clamp loader activity"/>
    <property type="evidence" value="ECO:0007669"/>
    <property type="project" value="TreeGrafter"/>
</dbReference>